<dbReference type="Pfam" id="PF09415">
    <property type="entry name" value="CENP-X"/>
    <property type="match status" value="1"/>
</dbReference>
<keyword evidence="4" id="KW-0234">DNA repair</keyword>
<sequence>MYNRQMDHCGDGGGGGDSNPAGFKPKLIERILRNVWDNAKQDGADMYETKCDDTDDVLADVRDITKIQPDALKMTAELMRLFVLEALNRAQEEAMIEDSSLVEPLLPNSDKCLFHKNRPHCSSAGCNNQVVSKNLCARHGGKKICHVEGCTANTRGRKFCLEHGGVVPKRFCSVDGCEKQAHSYQKCVRHGGGRYCKAIGCSFHARSGGLCRFHRSGTPAASTKSHESPSSSSSDDDGGSPDKSTRSFLLAPAELSTHHEHNLALLNALKAHFLPRDKPDVPRPQVELMPRPSPLSMLASLRVPYPPPRDTPNDPNRTNCSFPKCTNQVVARNLCVRHGGRRLCQFEDCTAHRRGKQFCLKHGGEVPKRFCTVEGCDKQAHSYQKCVRHGGGRYCQSPGCSFHARTGGFCRNHATGEAAAADGNDDDDDDEEEKKAKPVDGLLMLQMCATGAVDGL</sequence>
<keyword evidence="2" id="KW-0227">DNA damage</keyword>
<dbReference type="GO" id="GO:0006281">
    <property type="term" value="P:DNA repair"/>
    <property type="evidence" value="ECO:0007669"/>
    <property type="project" value="UniProtKB-KW"/>
</dbReference>
<feature type="compositionally biased region" description="Basic and acidic residues" evidence="5">
    <location>
        <begin position="1"/>
        <end position="10"/>
    </location>
</feature>
<evidence type="ECO:0000256" key="4">
    <source>
        <dbReference type="ARBA" id="ARBA00023204"/>
    </source>
</evidence>
<accession>A0A397A928</accession>
<dbReference type="AlphaFoldDB" id="A0A397A928"/>
<dbReference type="EMBL" id="QUSZ01006879">
    <property type="protein sequence ID" value="RHY04290.1"/>
    <property type="molecule type" value="Genomic_DNA"/>
</dbReference>
<dbReference type="PANTHER" id="PTHR31827">
    <property type="entry name" value="EMB|CAB89363.1"/>
    <property type="match status" value="1"/>
</dbReference>
<comment type="caution">
    <text evidence="6">The sequence shown here is derived from an EMBL/GenBank/DDBJ whole genome shotgun (WGS) entry which is preliminary data.</text>
</comment>
<dbReference type="PANTHER" id="PTHR31827:SF1">
    <property type="entry name" value="EMB|CAB89363.1"/>
    <property type="match status" value="1"/>
</dbReference>
<evidence type="ECO:0000313" key="7">
    <source>
        <dbReference type="Proteomes" id="UP000265427"/>
    </source>
</evidence>
<evidence type="ECO:0000313" key="6">
    <source>
        <dbReference type="EMBL" id="RHY04290.1"/>
    </source>
</evidence>
<keyword evidence="3" id="KW-0238">DNA-binding</keyword>
<organism evidence="6 7">
    <name type="scientific">Aphanomyces astaci</name>
    <name type="common">Crayfish plague agent</name>
    <dbReference type="NCBI Taxonomy" id="112090"/>
    <lineage>
        <taxon>Eukaryota</taxon>
        <taxon>Sar</taxon>
        <taxon>Stramenopiles</taxon>
        <taxon>Oomycota</taxon>
        <taxon>Saprolegniomycetes</taxon>
        <taxon>Saprolegniales</taxon>
        <taxon>Verrucalvaceae</taxon>
        <taxon>Aphanomyces</taxon>
    </lineage>
</organism>
<feature type="region of interest" description="Disordered" evidence="5">
    <location>
        <begin position="217"/>
        <end position="246"/>
    </location>
</feature>
<gene>
    <name evidence="6" type="ORF">DYB36_008520</name>
</gene>
<feature type="region of interest" description="Disordered" evidence="5">
    <location>
        <begin position="1"/>
        <end position="23"/>
    </location>
</feature>
<evidence type="ECO:0000256" key="1">
    <source>
        <dbReference type="ARBA" id="ARBA00009359"/>
    </source>
</evidence>
<evidence type="ECO:0000256" key="5">
    <source>
        <dbReference type="SAM" id="MobiDB-lite"/>
    </source>
</evidence>
<evidence type="ECO:0000256" key="3">
    <source>
        <dbReference type="ARBA" id="ARBA00023125"/>
    </source>
</evidence>
<protein>
    <submittedName>
        <fullName evidence="6">Uncharacterized protein</fullName>
    </submittedName>
</protein>
<evidence type="ECO:0000256" key="2">
    <source>
        <dbReference type="ARBA" id="ARBA00022763"/>
    </source>
</evidence>
<dbReference type="VEuPathDB" id="FungiDB:H257_09769"/>
<dbReference type="InterPro" id="IPR018552">
    <property type="entry name" value="CENP-X"/>
</dbReference>
<dbReference type="CDD" id="cd22921">
    <property type="entry name" value="HFD_CENP-X"/>
    <property type="match status" value="1"/>
</dbReference>
<dbReference type="Gene3D" id="6.10.130.30">
    <property type="match status" value="1"/>
</dbReference>
<name>A0A397A928_APHAT</name>
<dbReference type="VEuPathDB" id="FungiDB:H257_09218"/>
<comment type="similarity">
    <text evidence="1">Belongs to the CENP-X/MHF2 family.</text>
</comment>
<proteinExistence type="inferred from homology"/>
<dbReference type="GO" id="GO:0051382">
    <property type="term" value="P:kinetochore assembly"/>
    <property type="evidence" value="ECO:0007669"/>
    <property type="project" value="InterPro"/>
</dbReference>
<reference evidence="6 7" key="1">
    <citation type="submission" date="2018-08" db="EMBL/GenBank/DDBJ databases">
        <title>Aphanomyces genome sequencing and annotation.</title>
        <authorList>
            <person name="Minardi D."/>
            <person name="Oidtmann B."/>
            <person name="Van Der Giezen M."/>
            <person name="Studholme D.J."/>
        </authorList>
    </citation>
    <scope>NUCLEOTIDE SEQUENCE [LARGE SCALE GENOMIC DNA]</scope>
    <source>
        <strain evidence="6 7">Kv</strain>
    </source>
</reference>
<dbReference type="Proteomes" id="UP000265427">
    <property type="component" value="Unassembled WGS sequence"/>
</dbReference>
<dbReference type="GO" id="GO:0003677">
    <property type="term" value="F:DNA binding"/>
    <property type="evidence" value="ECO:0007669"/>
    <property type="project" value="UniProtKB-KW"/>
</dbReference>